<dbReference type="InterPro" id="IPR011701">
    <property type="entry name" value="MFS"/>
</dbReference>
<dbReference type="CDD" id="cd06173">
    <property type="entry name" value="MFS_MefA_like"/>
    <property type="match status" value="1"/>
</dbReference>
<evidence type="ECO:0000259" key="8">
    <source>
        <dbReference type="PROSITE" id="PS50850"/>
    </source>
</evidence>
<feature type="transmembrane region" description="Helical" evidence="7">
    <location>
        <begin position="180"/>
        <end position="197"/>
    </location>
</feature>
<keyword evidence="3" id="KW-1003">Cell membrane</keyword>
<proteinExistence type="predicted"/>
<evidence type="ECO:0000256" key="3">
    <source>
        <dbReference type="ARBA" id="ARBA00022475"/>
    </source>
</evidence>
<feature type="transmembrane region" description="Helical" evidence="7">
    <location>
        <begin position="368"/>
        <end position="391"/>
    </location>
</feature>
<dbReference type="Proteomes" id="UP001519308">
    <property type="component" value="Unassembled WGS sequence"/>
</dbReference>
<evidence type="ECO:0000256" key="5">
    <source>
        <dbReference type="ARBA" id="ARBA00022989"/>
    </source>
</evidence>
<evidence type="ECO:0000256" key="2">
    <source>
        <dbReference type="ARBA" id="ARBA00022448"/>
    </source>
</evidence>
<dbReference type="PANTHER" id="PTHR43266:SF9">
    <property type="entry name" value="PERMEASE, MAJOR FACILITATOR SUPERFAMILY-RELATED"/>
    <property type="match status" value="1"/>
</dbReference>
<evidence type="ECO:0000256" key="7">
    <source>
        <dbReference type="SAM" id="Phobius"/>
    </source>
</evidence>
<gene>
    <name evidence="9" type="ORF">J2Z44_004219</name>
</gene>
<reference evidence="9 10" key="1">
    <citation type="submission" date="2021-03" db="EMBL/GenBank/DDBJ databases">
        <title>Genomic Encyclopedia of Type Strains, Phase IV (KMG-IV): sequencing the most valuable type-strain genomes for metagenomic binning, comparative biology and taxonomic classification.</title>
        <authorList>
            <person name="Goeker M."/>
        </authorList>
    </citation>
    <scope>NUCLEOTIDE SEQUENCE [LARGE SCALE GENOMIC DNA]</scope>
    <source>
        <strain evidence="9 10">DSM 28650</strain>
    </source>
</reference>
<dbReference type="InterPro" id="IPR020846">
    <property type="entry name" value="MFS_dom"/>
</dbReference>
<dbReference type="Gene3D" id="1.20.1250.20">
    <property type="entry name" value="MFS general substrate transporter like domains"/>
    <property type="match status" value="1"/>
</dbReference>
<evidence type="ECO:0000313" key="9">
    <source>
        <dbReference type="EMBL" id="MBP2024351.1"/>
    </source>
</evidence>
<dbReference type="InterPro" id="IPR036259">
    <property type="entry name" value="MFS_trans_sf"/>
</dbReference>
<feature type="transmembrane region" description="Helical" evidence="7">
    <location>
        <begin position="52"/>
        <end position="77"/>
    </location>
</feature>
<evidence type="ECO:0000256" key="4">
    <source>
        <dbReference type="ARBA" id="ARBA00022692"/>
    </source>
</evidence>
<feature type="domain" description="Major facilitator superfamily (MFS) profile" evidence="8">
    <location>
        <begin position="19"/>
        <end position="419"/>
    </location>
</feature>
<name>A0ABS4KAQ3_9CLOT</name>
<dbReference type="SUPFAM" id="SSF103473">
    <property type="entry name" value="MFS general substrate transporter"/>
    <property type="match status" value="1"/>
</dbReference>
<feature type="transmembrane region" description="Helical" evidence="7">
    <location>
        <begin position="84"/>
        <end position="107"/>
    </location>
</feature>
<feature type="transmembrane region" description="Helical" evidence="7">
    <location>
        <begin position="299"/>
        <end position="319"/>
    </location>
</feature>
<feature type="transmembrane region" description="Helical" evidence="7">
    <location>
        <begin position="397"/>
        <end position="415"/>
    </location>
</feature>
<keyword evidence="2" id="KW-0813">Transport</keyword>
<sequence length="419" mass="46053">MEISITSIKNSFKTKDFFNIILFSVASCISLFGTSIYNFALGLYVLKITGSGLSFATTLVLGILSTILVNPFAGVLADKVDKKFLAIITDILNGVLLIGLYLLTIGYSLSLPMIYVTTFLLNVFTTVYGISIEASKPNLVSEKRLISLNSVSKVIQSSSSILGPMIGGVIFAFIDIRYFILVNGFSFFISAMLHWFMNFKLNHSDKEKVKEKVNFRKDIVEGVNYLKTSKNILNMFGVFIALNFFIGLSITVPLPYIINNVLKLSTKAFGIIEAAFPIGMILGALLIKKVMAAYSYSKIIKFTGILLSISMAAIGFSVILNYKVNNEGFYLVYFILTMILAGIAISFIDIPIFYILQQAIPEELRGRVLSLGISIAKVVLPIALILAGILINHIPSYILPMLGGAGLCIYTVFCLKLEN</sequence>
<feature type="transmembrane region" description="Helical" evidence="7">
    <location>
        <begin position="331"/>
        <end position="356"/>
    </location>
</feature>
<evidence type="ECO:0000313" key="10">
    <source>
        <dbReference type="Proteomes" id="UP001519308"/>
    </source>
</evidence>
<feature type="transmembrane region" description="Helical" evidence="7">
    <location>
        <begin position="20"/>
        <end position="46"/>
    </location>
</feature>
<feature type="transmembrane region" description="Helical" evidence="7">
    <location>
        <begin position="268"/>
        <end position="287"/>
    </location>
</feature>
<feature type="transmembrane region" description="Helical" evidence="7">
    <location>
        <begin position="154"/>
        <end position="174"/>
    </location>
</feature>
<dbReference type="InterPro" id="IPR022324">
    <property type="entry name" value="Bacilysin_exporter_BacE_put"/>
</dbReference>
<dbReference type="EMBL" id="JAGGLL010000063">
    <property type="protein sequence ID" value="MBP2024351.1"/>
    <property type="molecule type" value="Genomic_DNA"/>
</dbReference>
<keyword evidence="6 7" id="KW-0472">Membrane</keyword>
<keyword evidence="10" id="KW-1185">Reference proteome</keyword>
<evidence type="ECO:0000256" key="6">
    <source>
        <dbReference type="ARBA" id="ARBA00023136"/>
    </source>
</evidence>
<feature type="transmembrane region" description="Helical" evidence="7">
    <location>
        <begin position="113"/>
        <end position="134"/>
    </location>
</feature>
<dbReference type="PRINTS" id="PR01988">
    <property type="entry name" value="EXPORTERBACE"/>
</dbReference>
<accession>A0ABS4KAQ3</accession>
<protein>
    <submittedName>
        <fullName evidence="9">MFS family permease</fullName>
    </submittedName>
</protein>
<dbReference type="PANTHER" id="PTHR43266">
    <property type="entry name" value="MACROLIDE-EFFLUX PROTEIN"/>
    <property type="match status" value="1"/>
</dbReference>
<comment type="caution">
    <text evidence="9">The sequence shown here is derived from an EMBL/GenBank/DDBJ whole genome shotgun (WGS) entry which is preliminary data.</text>
</comment>
<keyword evidence="4 7" id="KW-0812">Transmembrane</keyword>
<dbReference type="PROSITE" id="PS50850">
    <property type="entry name" value="MFS"/>
    <property type="match status" value="1"/>
</dbReference>
<comment type="subcellular location">
    <subcellularLocation>
        <location evidence="1">Cell membrane</location>
        <topology evidence="1">Multi-pass membrane protein</topology>
    </subcellularLocation>
</comment>
<organism evidence="9 10">
    <name type="scientific">Clostridium punense</name>
    <dbReference type="NCBI Taxonomy" id="1054297"/>
    <lineage>
        <taxon>Bacteria</taxon>
        <taxon>Bacillati</taxon>
        <taxon>Bacillota</taxon>
        <taxon>Clostridia</taxon>
        <taxon>Eubacteriales</taxon>
        <taxon>Clostridiaceae</taxon>
        <taxon>Clostridium</taxon>
    </lineage>
</organism>
<dbReference type="RefSeq" id="WP_209650030.1">
    <property type="nucleotide sequence ID" value="NZ_JAGGLL010000063.1"/>
</dbReference>
<evidence type="ECO:0000256" key="1">
    <source>
        <dbReference type="ARBA" id="ARBA00004651"/>
    </source>
</evidence>
<keyword evidence="5 7" id="KW-1133">Transmembrane helix</keyword>
<dbReference type="Pfam" id="PF07690">
    <property type="entry name" value="MFS_1"/>
    <property type="match status" value="1"/>
</dbReference>
<feature type="transmembrane region" description="Helical" evidence="7">
    <location>
        <begin position="232"/>
        <end position="256"/>
    </location>
</feature>